<feature type="region of interest" description="Disordered" evidence="1">
    <location>
        <begin position="1"/>
        <end position="40"/>
    </location>
</feature>
<comment type="caution">
    <text evidence="3">The sequence shown here is derived from an EMBL/GenBank/DDBJ whole genome shotgun (WGS) entry which is preliminary data.</text>
</comment>
<organism evidence="3 4">
    <name type="scientific">Colletotrichum asianum</name>
    <dbReference type="NCBI Taxonomy" id="702518"/>
    <lineage>
        <taxon>Eukaryota</taxon>
        <taxon>Fungi</taxon>
        <taxon>Dikarya</taxon>
        <taxon>Ascomycota</taxon>
        <taxon>Pezizomycotina</taxon>
        <taxon>Sordariomycetes</taxon>
        <taxon>Hypocreomycetidae</taxon>
        <taxon>Glomerellales</taxon>
        <taxon>Glomerellaceae</taxon>
        <taxon>Colletotrichum</taxon>
        <taxon>Colletotrichum gloeosporioides species complex</taxon>
    </lineage>
</organism>
<reference evidence="3 4" key="1">
    <citation type="submission" date="2019-12" db="EMBL/GenBank/DDBJ databases">
        <title>A genome sequence resource for the geographically widespread anthracnose pathogen Colletotrichum asianum.</title>
        <authorList>
            <person name="Meng Y."/>
        </authorList>
    </citation>
    <scope>NUCLEOTIDE SEQUENCE [LARGE SCALE GENOMIC DNA]</scope>
    <source>
        <strain evidence="3 4">ICMP 18580</strain>
    </source>
</reference>
<name>A0A8H3ZP18_9PEZI</name>
<dbReference type="Proteomes" id="UP000434172">
    <property type="component" value="Unassembled WGS sequence"/>
</dbReference>
<keyword evidence="4" id="KW-1185">Reference proteome</keyword>
<dbReference type="EMBL" id="WOWK01000030">
    <property type="protein sequence ID" value="KAF0326423.1"/>
    <property type="molecule type" value="Genomic_DNA"/>
</dbReference>
<feature type="compositionally biased region" description="Basic residues" evidence="1">
    <location>
        <begin position="1"/>
        <end position="10"/>
    </location>
</feature>
<feature type="transmembrane region" description="Helical" evidence="2">
    <location>
        <begin position="60"/>
        <end position="80"/>
    </location>
</feature>
<sequence length="95" mass="10774">MSSFKSKRGQYKAVRRDESRVSSSTNDEERQISDDPPPIKTVEDELEALRRKVRRLRTSVALLVATLAMTLIFFLLYVQLATGSARYVLLGQDAL</sequence>
<evidence type="ECO:0000313" key="4">
    <source>
        <dbReference type="Proteomes" id="UP000434172"/>
    </source>
</evidence>
<protein>
    <submittedName>
        <fullName evidence="3">Uncharacterized protein</fullName>
    </submittedName>
</protein>
<accession>A0A8H3ZP18</accession>
<dbReference type="AlphaFoldDB" id="A0A8H3ZP18"/>
<dbReference type="OrthoDB" id="4846365at2759"/>
<keyword evidence="2" id="KW-0812">Transmembrane</keyword>
<keyword evidence="2" id="KW-0472">Membrane</keyword>
<evidence type="ECO:0000256" key="2">
    <source>
        <dbReference type="SAM" id="Phobius"/>
    </source>
</evidence>
<keyword evidence="2" id="KW-1133">Transmembrane helix</keyword>
<evidence type="ECO:0000313" key="3">
    <source>
        <dbReference type="EMBL" id="KAF0326423.1"/>
    </source>
</evidence>
<proteinExistence type="predicted"/>
<gene>
    <name evidence="3" type="ORF">GQ607_006323</name>
</gene>
<evidence type="ECO:0000256" key="1">
    <source>
        <dbReference type="SAM" id="MobiDB-lite"/>
    </source>
</evidence>